<name>A0ACA8Z703_9BACL</name>
<proteinExistence type="predicted"/>
<organism evidence="1 2">
    <name type="scientific">Kyrpidia spormannii</name>
    <dbReference type="NCBI Taxonomy" id="2055160"/>
    <lineage>
        <taxon>Bacteria</taxon>
        <taxon>Bacillati</taxon>
        <taxon>Bacillota</taxon>
        <taxon>Bacilli</taxon>
        <taxon>Bacillales</taxon>
        <taxon>Alicyclobacillaceae</taxon>
        <taxon>Kyrpidia</taxon>
    </lineage>
</organism>
<accession>A0ACA8Z703</accession>
<reference evidence="1" key="1">
    <citation type="submission" date="2020-04" db="EMBL/GenBank/DDBJ databases">
        <authorList>
            <person name="Hogendoorn C."/>
        </authorList>
    </citation>
    <scope>NUCLEOTIDE SEQUENCE</scope>
    <source>
        <strain evidence="1">FAVT5</strain>
    </source>
</reference>
<gene>
    <name evidence="1" type="ORF">FAVT5_1182</name>
</gene>
<evidence type="ECO:0000313" key="2">
    <source>
        <dbReference type="Proteomes" id="UP000501793"/>
    </source>
</evidence>
<sequence>MNGEGDVVLANGVKRIWFVVEPGGLTVETWWARPWDQEPMVGFLASRRLLPDAGSRSEEGSGP</sequence>
<keyword evidence="2" id="KW-1185">Reference proteome</keyword>
<evidence type="ECO:0000313" key="1">
    <source>
        <dbReference type="EMBL" id="CAB3391062.1"/>
    </source>
</evidence>
<dbReference type="Proteomes" id="UP000501793">
    <property type="component" value="Chromosome"/>
</dbReference>
<protein>
    <submittedName>
        <fullName evidence="1">Uncharacterized protein</fullName>
    </submittedName>
</protein>
<dbReference type="EMBL" id="LR792684">
    <property type="protein sequence ID" value="CAB3391062.1"/>
    <property type="molecule type" value="Genomic_DNA"/>
</dbReference>